<organism evidence="1 2">
    <name type="scientific">Rotaria sordida</name>
    <dbReference type="NCBI Taxonomy" id="392033"/>
    <lineage>
        <taxon>Eukaryota</taxon>
        <taxon>Metazoa</taxon>
        <taxon>Spiralia</taxon>
        <taxon>Gnathifera</taxon>
        <taxon>Rotifera</taxon>
        <taxon>Eurotatoria</taxon>
        <taxon>Bdelloidea</taxon>
        <taxon>Philodinida</taxon>
        <taxon>Philodinidae</taxon>
        <taxon>Rotaria</taxon>
    </lineage>
</organism>
<name>A0A815I990_9BILA</name>
<dbReference type="EMBL" id="CAJNOT010003083">
    <property type="protein sequence ID" value="CAF1363055.1"/>
    <property type="molecule type" value="Genomic_DNA"/>
</dbReference>
<evidence type="ECO:0000313" key="1">
    <source>
        <dbReference type="EMBL" id="CAF1363055.1"/>
    </source>
</evidence>
<reference evidence="1" key="1">
    <citation type="submission" date="2021-02" db="EMBL/GenBank/DDBJ databases">
        <authorList>
            <person name="Nowell W R."/>
        </authorList>
    </citation>
    <scope>NUCLEOTIDE SEQUENCE</scope>
</reference>
<sequence length="140" mass="15700">MEVDHLHAPFPWCLFVQLSRTGGRASLVQPSYNEVSSTAATKKSSDVTPSAASNNSLPALAKALCRGNACPNCGKCCDWYYDGNIDRDNERFHRGESSDICEYTRWHRRPNGPSVTCSYFYYDHLNASDIQHGFDICRCP</sequence>
<dbReference type="AlphaFoldDB" id="A0A815I990"/>
<protein>
    <submittedName>
        <fullName evidence="1">Uncharacterized protein</fullName>
    </submittedName>
</protein>
<comment type="caution">
    <text evidence="1">The sequence shown here is derived from an EMBL/GenBank/DDBJ whole genome shotgun (WGS) entry which is preliminary data.</text>
</comment>
<accession>A0A815I990</accession>
<proteinExistence type="predicted"/>
<evidence type="ECO:0000313" key="2">
    <source>
        <dbReference type="Proteomes" id="UP000663864"/>
    </source>
</evidence>
<dbReference type="Proteomes" id="UP000663864">
    <property type="component" value="Unassembled WGS sequence"/>
</dbReference>
<gene>
    <name evidence="1" type="ORF">ZHD862_LOCUS31181</name>
</gene>